<dbReference type="EMBL" id="KV784359">
    <property type="protein sequence ID" value="OEU15784.1"/>
    <property type="molecule type" value="Genomic_DNA"/>
</dbReference>
<protein>
    <submittedName>
        <fullName evidence="1">Uncharacterized protein</fullName>
    </submittedName>
</protein>
<name>A0A1E7FCC5_9STRA</name>
<dbReference type="OrthoDB" id="44643at2759"/>
<proteinExistence type="predicted"/>
<dbReference type="AlphaFoldDB" id="A0A1E7FCC5"/>
<evidence type="ECO:0000313" key="2">
    <source>
        <dbReference type="Proteomes" id="UP000095751"/>
    </source>
</evidence>
<keyword evidence="2" id="KW-1185">Reference proteome</keyword>
<gene>
    <name evidence="1" type="ORF">FRACYDRAFT_240480</name>
</gene>
<reference evidence="1 2" key="1">
    <citation type="submission" date="2016-09" db="EMBL/GenBank/DDBJ databases">
        <title>Extensive genetic diversity and differential bi-allelic expression allows diatom success in the polar Southern Ocean.</title>
        <authorList>
            <consortium name="DOE Joint Genome Institute"/>
            <person name="Mock T."/>
            <person name="Otillar R.P."/>
            <person name="Strauss J."/>
            <person name="Dupont C."/>
            <person name="Frickenhaus S."/>
            <person name="Maumus F."/>
            <person name="Mcmullan M."/>
            <person name="Sanges R."/>
            <person name="Schmutz J."/>
            <person name="Toseland A."/>
            <person name="Valas R."/>
            <person name="Veluchamy A."/>
            <person name="Ward B.J."/>
            <person name="Allen A."/>
            <person name="Barry K."/>
            <person name="Falciatore A."/>
            <person name="Ferrante M."/>
            <person name="Fortunato A.E."/>
            <person name="Gloeckner G."/>
            <person name="Gruber A."/>
            <person name="Hipkin R."/>
            <person name="Janech M."/>
            <person name="Kroth P."/>
            <person name="Leese F."/>
            <person name="Lindquist E."/>
            <person name="Lyon B.R."/>
            <person name="Martin J."/>
            <person name="Mayer C."/>
            <person name="Parker M."/>
            <person name="Quesneville H."/>
            <person name="Raymond J."/>
            <person name="Uhlig C."/>
            <person name="Valentin K.U."/>
            <person name="Worden A.Z."/>
            <person name="Armbrust E.V."/>
            <person name="Bowler C."/>
            <person name="Green B."/>
            <person name="Moulton V."/>
            <person name="Van Oosterhout C."/>
            <person name="Grigoriev I."/>
        </authorList>
    </citation>
    <scope>NUCLEOTIDE SEQUENCE [LARGE SCALE GENOMIC DNA]</scope>
    <source>
        <strain evidence="1 2">CCMP1102</strain>
    </source>
</reference>
<evidence type="ECO:0000313" key="1">
    <source>
        <dbReference type="EMBL" id="OEU15784.1"/>
    </source>
</evidence>
<dbReference type="Proteomes" id="UP000095751">
    <property type="component" value="Unassembled WGS sequence"/>
</dbReference>
<dbReference type="KEGG" id="fcy:FRACYDRAFT_240480"/>
<organism evidence="1 2">
    <name type="scientific">Fragilariopsis cylindrus CCMP1102</name>
    <dbReference type="NCBI Taxonomy" id="635003"/>
    <lineage>
        <taxon>Eukaryota</taxon>
        <taxon>Sar</taxon>
        <taxon>Stramenopiles</taxon>
        <taxon>Ochrophyta</taxon>
        <taxon>Bacillariophyta</taxon>
        <taxon>Bacillariophyceae</taxon>
        <taxon>Bacillariophycidae</taxon>
        <taxon>Bacillariales</taxon>
        <taxon>Bacillariaceae</taxon>
        <taxon>Fragilariopsis</taxon>
    </lineage>
</organism>
<accession>A0A1E7FCC5</accession>
<dbReference type="InParanoid" id="A0A1E7FCC5"/>
<sequence length="182" mass="21512">MIEISPIHGGGSMEGLVLKFWRHLMDNSTDKKLRRCFRMTVRMTVVDAYEFFSNPMTLHEVKGMIKIPRMDWILSLDIYSWVDLNKFDMISFKNLKEIIMDDSEFYSSQRYIEGMSNLENDRDTFIFHCCSKTLERVSIRNTKYSTFNYNYGLCVPQSALTKFIRDGPPTYVGFEVIYQKKI</sequence>